<keyword evidence="1" id="KW-1133">Transmembrane helix</keyword>
<feature type="transmembrane region" description="Helical" evidence="1">
    <location>
        <begin position="15"/>
        <end position="37"/>
    </location>
</feature>
<dbReference type="AlphaFoldDB" id="A0AAQ3TDC0"/>
<organism evidence="2 3">
    <name type="scientific">Paspalum notatum var. saurae</name>
    <dbReference type="NCBI Taxonomy" id="547442"/>
    <lineage>
        <taxon>Eukaryota</taxon>
        <taxon>Viridiplantae</taxon>
        <taxon>Streptophyta</taxon>
        <taxon>Embryophyta</taxon>
        <taxon>Tracheophyta</taxon>
        <taxon>Spermatophyta</taxon>
        <taxon>Magnoliopsida</taxon>
        <taxon>Liliopsida</taxon>
        <taxon>Poales</taxon>
        <taxon>Poaceae</taxon>
        <taxon>PACMAD clade</taxon>
        <taxon>Panicoideae</taxon>
        <taxon>Andropogonodae</taxon>
        <taxon>Paspaleae</taxon>
        <taxon>Paspalinae</taxon>
        <taxon>Paspalum</taxon>
    </lineage>
</organism>
<evidence type="ECO:0000313" key="2">
    <source>
        <dbReference type="EMBL" id="WVZ69819.1"/>
    </source>
</evidence>
<dbReference type="Proteomes" id="UP001341281">
    <property type="component" value="Chromosome 04"/>
</dbReference>
<reference evidence="2 3" key="1">
    <citation type="submission" date="2024-02" db="EMBL/GenBank/DDBJ databases">
        <title>High-quality chromosome-scale genome assembly of Pensacola bahiagrass (Paspalum notatum Flugge var. saurae).</title>
        <authorList>
            <person name="Vega J.M."/>
            <person name="Podio M."/>
            <person name="Orjuela J."/>
            <person name="Siena L.A."/>
            <person name="Pessino S.C."/>
            <person name="Combes M.C."/>
            <person name="Mariac C."/>
            <person name="Albertini E."/>
            <person name="Pupilli F."/>
            <person name="Ortiz J.P.A."/>
            <person name="Leblanc O."/>
        </authorList>
    </citation>
    <scope>NUCLEOTIDE SEQUENCE [LARGE SCALE GENOMIC DNA]</scope>
    <source>
        <strain evidence="2">R1</strain>
        <tissue evidence="2">Leaf</tissue>
    </source>
</reference>
<keyword evidence="1" id="KW-0812">Transmembrane</keyword>
<sequence>SLCWNLSTRVQILDFAWVFVRFNGFVLSVIGVCGDFVNLEMSVQPSSSEMLIEKRTLPRYHRGEPREAAGFIR</sequence>
<dbReference type="EMBL" id="CP144748">
    <property type="protein sequence ID" value="WVZ69819.1"/>
    <property type="molecule type" value="Genomic_DNA"/>
</dbReference>
<protein>
    <submittedName>
        <fullName evidence="2">Uncharacterized protein</fullName>
    </submittedName>
</protein>
<name>A0AAQ3TDC0_PASNO</name>
<feature type="non-terminal residue" evidence="2">
    <location>
        <position position="73"/>
    </location>
</feature>
<evidence type="ECO:0000256" key="1">
    <source>
        <dbReference type="SAM" id="Phobius"/>
    </source>
</evidence>
<gene>
    <name evidence="2" type="ORF">U9M48_018548</name>
</gene>
<keyword evidence="1" id="KW-0472">Membrane</keyword>
<evidence type="ECO:0000313" key="3">
    <source>
        <dbReference type="Proteomes" id="UP001341281"/>
    </source>
</evidence>
<keyword evidence="3" id="KW-1185">Reference proteome</keyword>
<accession>A0AAQ3TDC0</accession>
<proteinExistence type="predicted"/>
<feature type="non-terminal residue" evidence="2">
    <location>
        <position position="1"/>
    </location>
</feature>